<feature type="compositionally biased region" description="Basic residues" evidence="1">
    <location>
        <begin position="139"/>
        <end position="150"/>
    </location>
</feature>
<feature type="region of interest" description="Disordered" evidence="1">
    <location>
        <begin position="53"/>
        <end position="78"/>
    </location>
</feature>
<feature type="compositionally biased region" description="Basic residues" evidence="1">
    <location>
        <begin position="55"/>
        <end position="76"/>
    </location>
</feature>
<reference evidence="2" key="1">
    <citation type="submission" date="2023-10" db="EMBL/GenBank/DDBJ databases">
        <authorList>
            <person name="Chen Y."/>
            <person name="Shah S."/>
            <person name="Dougan E. K."/>
            <person name="Thang M."/>
            <person name="Chan C."/>
        </authorList>
    </citation>
    <scope>NUCLEOTIDE SEQUENCE [LARGE SCALE GENOMIC DNA]</scope>
</reference>
<organism evidence="2 3">
    <name type="scientific">Prorocentrum cordatum</name>
    <dbReference type="NCBI Taxonomy" id="2364126"/>
    <lineage>
        <taxon>Eukaryota</taxon>
        <taxon>Sar</taxon>
        <taxon>Alveolata</taxon>
        <taxon>Dinophyceae</taxon>
        <taxon>Prorocentrales</taxon>
        <taxon>Prorocentraceae</taxon>
        <taxon>Prorocentrum</taxon>
    </lineage>
</organism>
<feature type="region of interest" description="Disordered" evidence="1">
    <location>
        <begin position="139"/>
        <end position="171"/>
    </location>
</feature>
<gene>
    <name evidence="2" type="ORF">PCOR1329_LOCUS53232</name>
</gene>
<dbReference type="EMBL" id="CAUYUJ010016488">
    <property type="protein sequence ID" value="CAK0865803.1"/>
    <property type="molecule type" value="Genomic_DNA"/>
</dbReference>
<evidence type="ECO:0000256" key="1">
    <source>
        <dbReference type="SAM" id="MobiDB-lite"/>
    </source>
</evidence>
<evidence type="ECO:0000313" key="3">
    <source>
        <dbReference type="Proteomes" id="UP001189429"/>
    </source>
</evidence>
<feature type="compositionally biased region" description="Low complexity" evidence="1">
    <location>
        <begin position="155"/>
        <end position="166"/>
    </location>
</feature>
<accession>A0ABN9UZM0</accession>
<dbReference type="Proteomes" id="UP001189429">
    <property type="component" value="Unassembled WGS sequence"/>
</dbReference>
<sequence>MSTPRLAKGGAPCWHTRGTRRLPAVTLARVSDRDRRAGRPAARARAAVRALVARRGSRAKRRRARASGRRRRRVRPRVGEPDTAGLAAVICWTPVCVNQEEGARERNPHPDPRTLTYKITSAGVKEEEKEEEEMALRLSPRKLKQPKLGRHLGEPVAGARAPARARVQLDAPSSTAAHLRIVYEKGDLGPRREATYRAPG</sequence>
<evidence type="ECO:0000313" key="2">
    <source>
        <dbReference type="EMBL" id="CAK0865803.1"/>
    </source>
</evidence>
<name>A0ABN9UZM0_9DINO</name>
<proteinExistence type="predicted"/>
<comment type="caution">
    <text evidence="2">The sequence shown here is derived from an EMBL/GenBank/DDBJ whole genome shotgun (WGS) entry which is preliminary data.</text>
</comment>
<keyword evidence="3" id="KW-1185">Reference proteome</keyword>
<protein>
    <submittedName>
        <fullName evidence="2">Uncharacterized protein</fullName>
    </submittedName>
</protein>